<keyword evidence="5" id="KW-0812">Transmembrane</keyword>
<sequence>MQYNINQYLEADDDELFALIEKGDEKAFTRVYEKYHKLLYVVAYRYLMNREMAEDIVQQVFVRLWEYRAELRVGVNLKNYLFTMTKNHVLNQIRDNNTALTKNYEITQRETNYDDNLIEKLENKELMCLFYKAINLLPSQKRDICLMKVSDELSNKDIADKLGLSVNTIKTHYSEALKLLRLNLSKMLIIVIILTLITFLSVHFTIQIRA</sequence>
<evidence type="ECO:0000313" key="8">
    <source>
        <dbReference type="EMBL" id="MCP9612233.1"/>
    </source>
</evidence>
<evidence type="ECO:0000259" key="7">
    <source>
        <dbReference type="Pfam" id="PF08281"/>
    </source>
</evidence>
<dbReference type="PANTHER" id="PTHR43133">
    <property type="entry name" value="RNA POLYMERASE ECF-TYPE SIGMA FACTO"/>
    <property type="match status" value="1"/>
</dbReference>
<comment type="similarity">
    <text evidence="1">Belongs to the sigma-70 factor family. ECF subfamily.</text>
</comment>
<dbReference type="Pfam" id="PF08281">
    <property type="entry name" value="Sigma70_r4_2"/>
    <property type="match status" value="1"/>
</dbReference>
<proteinExistence type="inferred from homology"/>
<organism evidence="8 9">
    <name type="scientific">Coprobacter tertius</name>
    <dbReference type="NCBI Taxonomy" id="2944915"/>
    <lineage>
        <taxon>Bacteria</taxon>
        <taxon>Pseudomonadati</taxon>
        <taxon>Bacteroidota</taxon>
        <taxon>Bacteroidia</taxon>
        <taxon>Bacteroidales</taxon>
        <taxon>Barnesiellaceae</taxon>
        <taxon>Coprobacter</taxon>
    </lineage>
</organism>
<dbReference type="Pfam" id="PF04542">
    <property type="entry name" value="Sigma70_r2"/>
    <property type="match status" value="1"/>
</dbReference>
<dbReference type="NCBIfam" id="TIGR02937">
    <property type="entry name" value="sigma70-ECF"/>
    <property type="match status" value="1"/>
</dbReference>
<evidence type="ECO:0000256" key="2">
    <source>
        <dbReference type="ARBA" id="ARBA00023015"/>
    </source>
</evidence>
<dbReference type="EMBL" id="JANDHW010000007">
    <property type="protein sequence ID" value="MCP9612233.1"/>
    <property type="molecule type" value="Genomic_DNA"/>
</dbReference>
<dbReference type="InterPro" id="IPR014284">
    <property type="entry name" value="RNA_pol_sigma-70_dom"/>
</dbReference>
<dbReference type="InterPro" id="IPR036388">
    <property type="entry name" value="WH-like_DNA-bd_sf"/>
</dbReference>
<dbReference type="SUPFAM" id="SSF88946">
    <property type="entry name" value="Sigma2 domain of RNA polymerase sigma factors"/>
    <property type="match status" value="1"/>
</dbReference>
<feature type="domain" description="RNA polymerase sigma factor 70 region 4 type 2" evidence="7">
    <location>
        <begin position="130"/>
        <end position="180"/>
    </location>
</feature>
<keyword evidence="2" id="KW-0805">Transcription regulation</keyword>
<dbReference type="InterPro" id="IPR013324">
    <property type="entry name" value="RNA_pol_sigma_r3/r4-like"/>
</dbReference>
<evidence type="ECO:0000256" key="3">
    <source>
        <dbReference type="ARBA" id="ARBA00023082"/>
    </source>
</evidence>
<accession>A0ABT1MKK7</accession>
<evidence type="ECO:0000259" key="6">
    <source>
        <dbReference type="Pfam" id="PF04542"/>
    </source>
</evidence>
<dbReference type="SUPFAM" id="SSF88659">
    <property type="entry name" value="Sigma3 and sigma4 domains of RNA polymerase sigma factors"/>
    <property type="match status" value="1"/>
</dbReference>
<evidence type="ECO:0000256" key="1">
    <source>
        <dbReference type="ARBA" id="ARBA00010641"/>
    </source>
</evidence>
<dbReference type="Proteomes" id="UP001205603">
    <property type="component" value="Unassembled WGS sequence"/>
</dbReference>
<gene>
    <name evidence="8" type="ORF">NMU02_09025</name>
</gene>
<keyword evidence="4" id="KW-0804">Transcription</keyword>
<dbReference type="Gene3D" id="1.10.10.10">
    <property type="entry name" value="Winged helix-like DNA-binding domain superfamily/Winged helix DNA-binding domain"/>
    <property type="match status" value="1"/>
</dbReference>
<keyword evidence="3" id="KW-0731">Sigma factor</keyword>
<dbReference type="RefSeq" id="WP_255027499.1">
    <property type="nucleotide sequence ID" value="NZ_JANDHW010000007.1"/>
</dbReference>
<comment type="caution">
    <text evidence="8">The sequence shown here is derived from an EMBL/GenBank/DDBJ whole genome shotgun (WGS) entry which is preliminary data.</text>
</comment>
<dbReference type="InterPro" id="IPR007627">
    <property type="entry name" value="RNA_pol_sigma70_r2"/>
</dbReference>
<keyword evidence="5" id="KW-0472">Membrane</keyword>
<name>A0ABT1MKK7_9BACT</name>
<feature type="transmembrane region" description="Helical" evidence="5">
    <location>
        <begin position="187"/>
        <end position="206"/>
    </location>
</feature>
<reference evidence="8 9" key="1">
    <citation type="submission" date="2022-07" db="EMBL/GenBank/DDBJ databases">
        <title>Fecal culturing of patients with breast cancer.</title>
        <authorList>
            <person name="Teng N.M.Y."/>
            <person name="Kiu R."/>
            <person name="Evans R."/>
            <person name="Baker D.J."/>
            <person name="Zenner C."/>
            <person name="Robinson S.D."/>
            <person name="Hall L.J."/>
        </authorList>
    </citation>
    <scope>NUCLEOTIDE SEQUENCE [LARGE SCALE GENOMIC DNA]</scope>
    <source>
        <strain evidence="8 9">LH1063</strain>
    </source>
</reference>
<dbReference type="NCBIfam" id="TIGR02985">
    <property type="entry name" value="Sig70_bacteroi1"/>
    <property type="match status" value="1"/>
</dbReference>
<evidence type="ECO:0000256" key="4">
    <source>
        <dbReference type="ARBA" id="ARBA00023163"/>
    </source>
</evidence>
<dbReference type="Gene3D" id="1.10.1740.10">
    <property type="match status" value="1"/>
</dbReference>
<evidence type="ECO:0000313" key="9">
    <source>
        <dbReference type="Proteomes" id="UP001205603"/>
    </source>
</evidence>
<dbReference type="PANTHER" id="PTHR43133:SF46">
    <property type="entry name" value="RNA POLYMERASE SIGMA-70 FACTOR ECF SUBFAMILY"/>
    <property type="match status" value="1"/>
</dbReference>
<evidence type="ECO:0000256" key="5">
    <source>
        <dbReference type="SAM" id="Phobius"/>
    </source>
</evidence>
<dbReference type="InterPro" id="IPR014327">
    <property type="entry name" value="RNA_pol_sigma70_bacteroid"/>
</dbReference>
<dbReference type="InterPro" id="IPR013325">
    <property type="entry name" value="RNA_pol_sigma_r2"/>
</dbReference>
<protein>
    <submittedName>
        <fullName evidence="8">RNA polymerase sigma-70 factor</fullName>
    </submittedName>
</protein>
<dbReference type="InterPro" id="IPR013249">
    <property type="entry name" value="RNA_pol_sigma70_r4_t2"/>
</dbReference>
<keyword evidence="9" id="KW-1185">Reference proteome</keyword>
<keyword evidence="5" id="KW-1133">Transmembrane helix</keyword>
<feature type="domain" description="RNA polymerase sigma-70 region 2" evidence="6">
    <location>
        <begin position="32"/>
        <end position="97"/>
    </location>
</feature>
<dbReference type="InterPro" id="IPR039425">
    <property type="entry name" value="RNA_pol_sigma-70-like"/>
</dbReference>